<name>A0ABY2UDR8_9GAMM</name>
<proteinExistence type="predicted"/>
<dbReference type="InterPro" id="IPR036890">
    <property type="entry name" value="HATPase_C_sf"/>
</dbReference>
<dbReference type="Pfam" id="PF13675">
    <property type="entry name" value="PilJ"/>
    <property type="match status" value="1"/>
</dbReference>
<dbReference type="SMART" id="SM00304">
    <property type="entry name" value="HAMP"/>
    <property type="match status" value="1"/>
</dbReference>
<comment type="subcellular location">
    <subcellularLocation>
        <location evidence="2">Cell inner membrane</location>
        <topology evidence="2">Multi-pass membrane protein</topology>
    </subcellularLocation>
</comment>
<evidence type="ECO:0000256" key="4">
    <source>
        <dbReference type="ARBA" id="ARBA00022519"/>
    </source>
</evidence>
<dbReference type="InterPro" id="IPR005467">
    <property type="entry name" value="His_kinase_dom"/>
</dbReference>
<dbReference type="SMART" id="SM00387">
    <property type="entry name" value="HATPase_c"/>
    <property type="match status" value="1"/>
</dbReference>
<dbReference type="Gene3D" id="1.20.5.1930">
    <property type="match status" value="1"/>
</dbReference>
<feature type="transmembrane region" description="Helical" evidence="15">
    <location>
        <begin position="12"/>
        <end position="38"/>
    </location>
</feature>
<evidence type="ECO:0000256" key="11">
    <source>
        <dbReference type="ARBA" id="ARBA00022989"/>
    </source>
</evidence>
<dbReference type="Gene3D" id="3.30.565.10">
    <property type="entry name" value="Histidine kinase-like ATPase, C-terminal domain"/>
    <property type="match status" value="1"/>
</dbReference>
<evidence type="ECO:0000256" key="14">
    <source>
        <dbReference type="PIRNR" id="PIRNR003167"/>
    </source>
</evidence>
<evidence type="ECO:0000313" key="18">
    <source>
        <dbReference type="EMBL" id="TLM74360.1"/>
    </source>
</evidence>
<dbReference type="PROSITE" id="PS50109">
    <property type="entry name" value="HIS_KIN"/>
    <property type="match status" value="1"/>
</dbReference>
<dbReference type="SUPFAM" id="SSF55874">
    <property type="entry name" value="ATPase domain of HSP90 chaperone/DNA topoisomerase II/histidine kinase"/>
    <property type="match status" value="1"/>
</dbReference>
<dbReference type="EC" id="2.7.13.3" evidence="14"/>
<evidence type="ECO:0000256" key="7">
    <source>
        <dbReference type="ARBA" id="ARBA00022692"/>
    </source>
</evidence>
<comment type="catalytic activity">
    <reaction evidence="1 14">
        <text>ATP + protein L-histidine = ADP + protein N-phospho-L-histidine.</text>
        <dbReference type="EC" id="2.7.13.3"/>
    </reaction>
</comment>
<dbReference type="SUPFAM" id="SSF158472">
    <property type="entry name" value="HAMP domain-like"/>
    <property type="match status" value="1"/>
</dbReference>
<dbReference type="InterPro" id="IPR050482">
    <property type="entry name" value="Sensor_HK_TwoCompSys"/>
</dbReference>
<keyword evidence="11 15" id="KW-1133">Transmembrane helix</keyword>
<comment type="caution">
    <text evidence="18">The sequence shown here is derived from an EMBL/GenBank/DDBJ whole genome shotgun (WGS) entry which is preliminary data.</text>
</comment>
<keyword evidence="3 14" id="KW-1003">Cell membrane</keyword>
<keyword evidence="7 15" id="KW-0812">Transmembrane</keyword>
<evidence type="ECO:0000313" key="19">
    <source>
        <dbReference type="Proteomes" id="UP000306791"/>
    </source>
</evidence>
<feature type="domain" description="Histidine kinase" evidence="16">
    <location>
        <begin position="408"/>
        <end position="607"/>
    </location>
</feature>
<dbReference type="RefSeq" id="WP_138237145.1">
    <property type="nucleotide sequence ID" value="NZ_CP185860.1"/>
</dbReference>
<evidence type="ECO:0000259" key="16">
    <source>
        <dbReference type="PROSITE" id="PS50109"/>
    </source>
</evidence>
<evidence type="ECO:0000256" key="13">
    <source>
        <dbReference type="ARBA" id="ARBA00023136"/>
    </source>
</evidence>
<keyword evidence="12 14" id="KW-0902">Two-component regulatory system</keyword>
<evidence type="ECO:0000256" key="6">
    <source>
        <dbReference type="ARBA" id="ARBA00022679"/>
    </source>
</evidence>
<evidence type="ECO:0000256" key="1">
    <source>
        <dbReference type="ARBA" id="ARBA00000085"/>
    </source>
</evidence>
<dbReference type="PROSITE" id="PS50885">
    <property type="entry name" value="HAMP"/>
    <property type="match status" value="1"/>
</dbReference>
<dbReference type="Gene3D" id="1.20.120.960">
    <property type="entry name" value="Histidine kinase NarX, sensor domain"/>
    <property type="match status" value="1"/>
</dbReference>
<dbReference type="EMBL" id="VANI01000022">
    <property type="protein sequence ID" value="TLM74360.1"/>
    <property type="molecule type" value="Genomic_DNA"/>
</dbReference>
<evidence type="ECO:0000256" key="8">
    <source>
        <dbReference type="ARBA" id="ARBA00022741"/>
    </source>
</evidence>
<evidence type="ECO:0000256" key="5">
    <source>
        <dbReference type="ARBA" id="ARBA00022553"/>
    </source>
</evidence>
<keyword evidence="10 14" id="KW-0067">ATP-binding</keyword>
<evidence type="ECO:0000256" key="12">
    <source>
        <dbReference type="ARBA" id="ARBA00023012"/>
    </source>
</evidence>
<dbReference type="CDD" id="cd16917">
    <property type="entry name" value="HATPase_UhpB-NarQ-NarX-like"/>
    <property type="match status" value="1"/>
</dbReference>
<feature type="domain" description="HAMP" evidence="17">
    <location>
        <begin position="189"/>
        <end position="241"/>
    </location>
</feature>
<dbReference type="Pfam" id="PF02518">
    <property type="entry name" value="HATPase_c"/>
    <property type="match status" value="1"/>
</dbReference>
<dbReference type="PIRSF" id="PIRSF003167">
    <property type="entry name" value="STHK_NarX/NarQ"/>
    <property type="match status" value="1"/>
</dbReference>
<dbReference type="Pfam" id="PF07730">
    <property type="entry name" value="HisKA_3"/>
    <property type="match status" value="1"/>
</dbReference>
<dbReference type="InterPro" id="IPR042295">
    <property type="entry name" value="NarX-like_N_sf"/>
</dbReference>
<keyword evidence="4 14" id="KW-0997">Cell inner membrane</keyword>
<dbReference type="Pfam" id="PF00672">
    <property type="entry name" value="HAMP"/>
    <property type="match status" value="1"/>
</dbReference>
<evidence type="ECO:0000256" key="10">
    <source>
        <dbReference type="ARBA" id="ARBA00022840"/>
    </source>
</evidence>
<dbReference type="InterPro" id="IPR016380">
    <property type="entry name" value="Sig_transdc_His_kin_NarX/NarQ"/>
</dbReference>
<keyword evidence="5" id="KW-0597">Phosphoprotein</keyword>
<gene>
    <name evidence="18" type="ORF">FDY93_18050</name>
</gene>
<keyword evidence="19" id="KW-1185">Reference proteome</keyword>
<keyword evidence="9 14" id="KW-0418">Kinase</keyword>
<dbReference type="InterPro" id="IPR003594">
    <property type="entry name" value="HATPase_dom"/>
</dbReference>
<dbReference type="InterPro" id="IPR011712">
    <property type="entry name" value="Sig_transdc_His_kin_sub3_dim/P"/>
</dbReference>
<dbReference type="CDD" id="cd06225">
    <property type="entry name" value="HAMP"/>
    <property type="match status" value="1"/>
</dbReference>
<dbReference type="InterPro" id="IPR003660">
    <property type="entry name" value="HAMP_dom"/>
</dbReference>
<evidence type="ECO:0000256" key="9">
    <source>
        <dbReference type="ARBA" id="ARBA00022777"/>
    </source>
</evidence>
<reference evidence="18 19" key="1">
    <citation type="submission" date="2019-05" db="EMBL/GenBank/DDBJ databases">
        <title>Microbulbifer harenosus sp. nov., an alginate-degrading bacterium isolated from coastal sand.</title>
        <authorList>
            <person name="Huang H."/>
            <person name="Mo K."/>
            <person name="Bao S."/>
        </authorList>
    </citation>
    <scope>NUCLEOTIDE SEQUENCE [LARGE SCALE GENOMIC DNA]</scope>
    <source>
        <strain evidence="18 19">HB161719</strain>
    </source>
</reference>
<dbReference type="PANTHER" id="PTHR24421">
    <property type="entry name" value="NITRATE/NITRITE SENSOR PROTEIN NARX-RELATED"/>
    <property type="match status" value="1"/>
</dbReference>
<organism evidence="18 19">
    <name type="scientific">Microbulbifer harenosus</name>
    <dbReference type="NCBI Taxonomy" id="2576840"/>
    <lineage>
        <taxon>Bacteria</taxon>
        <taxon>Pseudomonadati</taxon>
        <taxon>Pseudomonadota</taxon>
        <taxon>Gammaproteobacteria</taxon>
        <taxon>Cellvibrionales</taxon>
        <taxon>Microbulbiferaceae</taxon>
        <taxon>Microbulbifer</taxon>
    </lineage>
</organism>
<keyword evidence="6 14" id="KW-0808">Transferase</keyword>
<keyword evidence="8 14" id="KW-0547">Nucleotide-binding</keyword>
<protein>
    <recommendedName>
        <fullName evidence="14">Sensor protein</fullName>
        <ecNumber evidence="14">2.7.13.3</ecNumber>
    </recommendedName>
</protein>
<evidence type="ECO:0000259" key="17">
    <source>
        <dbReference type="PROSITE" id="PS50885"/>
    </source>
</evidence>
<dbReference type="PANTHER" id="PTHR24421:SF10">
    <property type="entry name" value="NITRATE_NITRITE SENSOR PROTEIN NARQ"/>
    <property type="match status" value="1"/>
</dbReference>
<dbReference type="Proteomes" id="UP000306791">
    <property type="component" value="Unassembled WGS sequence"/>
</dbReference>
<dbReference type="InterPro" id="IPR029095">
    <property type="entry name" value="NarX-like_N"/>
</dbReference>
<accession>A0ABY2UDR8</accession>
<sequence length="617" mass="68717">MPTRVFNRIRQSVVFRIGALMLATALVAVSSMVASYVISDAAENDAAAVNQSGSVRMLAYKLAASAINTNPDTARLAADELTSRLNKIGGISDLNGNDRQAGAEQFARVRAQWETQIRPYMLAIASGEQVSDHEAVIAVAEHFVDEVDALVLAFQHSAEATVGLLRLMQLGSLFATVTLVYLSLFTLSRSVEQPLKQLTDCCANIARGNFQYNLELKSDDELGLLADTISGMSKVIEETHRDLAKRVKIKTTELQHSHRILNFQFRLASAISEGEISHSGLQQWLEEFSEVTGLDNLDLCLMTPEGDTPYSHLTHGDDNAACGTVDCQSCARGCDIEMPDEANVYRFPLESGARNYGVLVCSQPPGQKLPWQQVQHLSAFANALTTASTLRERGEQERRAALLDERSIIARELHDSLAQSLSYLKIQVARLNRCNKSEDTSREDISEIIEELKRGLQNSYRQLRELLTTFRLQIADGGLRGALLKAIEHYREQHPEIGIELEYNLAEVPLTPQEEIHLLQLVREASQNAVYHSHGDHIKIRLNMDFYGEIHVHVEDNGIGIGESPEKRDHFGMSIMRERAHSLAGSIEICQRAEGGTAVQFHFTPDYARERKLHWHA</sequence>
<dbReference type="Gene3D" id="1.10.8.500">
    <property type="entry name" value="HAMP domain in histidine kinase"/>
    <property type="match status" value="1"/>
</dbReference>
<evidence type="ECO:0000256" key="3">
    <source>
        <dbReference type="ARBA" id="ARBA00022475"/>
    </source>
</evidence>
<evidence type="ECO:0000256" key="2">
    <source>
        <dbReference type="ARBA" id="ARBA00004429"/>
    </source>
</evidence>
<evidence type="ECO:0000256" key="15">
    <source>
        <dbReference type="SAM" id="Phobius"/>
    </source>
</evidence>
<keyword evidence="13 14" id="KW-0472">Membrane</keyword>